<protein>
    <submittedName>
        <fullName evidence="3">Basic proline-rich protein-like</fullName>
    </submittedName>
</protein>
<feature type="region of interest" description="Disordered" evidence="1">
    <location>
        <begin position="716"/>
        <end position="738"/>
    </location>
</feature>
<feature type="compositionally biased region" description="Low complexity" evidence="1">
    <location>
        <begin position="535"/>
        <end position="545"/>
    </location>
</feature>
<sequence length="738" mass="76756">MDPPPSEQRLQLGFQPLVACPSSRSPGACRGGELRPPRADHLPVFTGGCPGLQPEPRAPPPGACASWAASWLSPASGPPDPLHRPSSPAPLLPNAEEAARWKTQRGRNPITALHPQQPPDPRPDPVTASLIPGARSPARPPNSGSLELESHTVPLGHSSAAACSPGPNTSPRAPEEPGMPNWHEGLSSTDWHCQGVHGHPVPSGRKPSCQALTRPLEGNQGKDSQFRISRLLALDAAPRLGSCPACCVLPWRLARVPSWMPEQHCCWWRELARAPRQRVSGNYSTQRKPPRPRPAFLPPRPQGEARAFLLAQALLARPQGPDSPAPRPSRVPPGGPPGHSTGPASEPGAISRPRPSSSLPLGRGPVPSRCPTRGGACRVPRGQGAAPAAPHRGGGDGGAMWGKGPRCRVRKQLTEGAQKGCGWQGRHVAGPARIPGDRADPDSGGPSLPGPRPANGGVGGAERSHARPSPDPPPERREPFLGSRAEIVAAAHLGAGGGRGRGCPGRGFPGGGRGSGGAEIAKYGRTAPRVPPPAAAHLRPHLVVPTSPPPPPVTHRGRGKVATPSGTPDKGVLGELELEERQVPPSQRPEWNRGAVIVPTGASGREYGWVLRRPGPGFSHRWGTHLTNSSPTPEKPGESGTQLVLGARVATDKAMVSGALQSPGELGSCFTFWAHGPHPQTATSSPCRALGEAGPAPHGQTPARVKLSAPETLCESLASLGPAPPPPLSARCSSPRLL</sequence>
<feature type="compositionally biased region" description="Gly residues" evidence="1">
    <location>
        <begin position="494"/>
        <end position="517"/>
    </location>
</feature>
<dbReference type="Proteomes" id="UP000515165">
    <property type="component" value="Chromosome 16"/>
</dbReference>
<feature type="region of interest" description="Disordered" evidence="1">
    <location>
        <begin position="22"/>
        <end position="176"/>
    </location>
</feature>
<feature type="region of interest" description="Disordered" evidence="1">
    <location>
        <begin position="317"/>
        <end position="575"/>
    </location>
</feature>
<feature type="compositionally biased region" description="Pro residues" evidence="1">
    <location>
        <begin position="321"/>
        <end position="336"/>
    </location>
</feature>
<feature type="compositionally biased region" description="Low complexity" evidence="1">
    <location>
        <begin position="351"/>
        <end position="367"/>
    </location>
</feature>
<feature type="compositionally biased region" description="Low complexity" evidence="1">
    <location>
        <begin position="729"/>
        <end position="738"/>
    </location>
</feature>
<organism evidence="2 3">
    <name type="scientific">Zalophus californianus</name>
    <name type="common">California sealion</name>
    <dbReference type="NCBI Taxonomy" id="9704"/>
    <lineage>
        <taxon>Eukaryota</taxon>
        <taxon>Metazoa</taxon>
        <taxon>Chordata</taxon>
        <taxon>Craniata</taxon>
        <taxon>Vertebrata</taxon>
        <taxon>Euteleostomi</taxon>
        <taxon>Mammalia</taxon>
        <taxon>Eutheria</taxon>
        <taxon>Laurasiatheria</taxon>
        <taxon>Carnivora</taxon>
        <taxon>Caniformia</taxon>
        <taxon>Pinnipedia</taxon>
        <taxon>Otariidae</taxon>
        <taxon>Zalophus</taxon>
    </lineage>
</organism>
<reference evidence="3" key="1">
    <citation type="submission" date="2025-08" db="UniProtKB">
        <authorList>
            <consortium name="RefSeq"/>
        </authorList>
    </citation>
    <scope>IDENTIFICATION</scope>
    <source>
        <tissue evidence="3">Blood</tissue>
    </source>
</reference>
<feature type="region of interest" description="Disordered" evidence="1">
    <location>
        <begin position="278"/>
        <end position="301"/>
    </location>
</feature>
<feature type="compositionally biased region" description="Low complexity" evidence="1">
    <location>
        <begin position="378"/>
        <end position="391"/>
    </location>
</feature>
<feature type="compositionally biased region" description="Pro residues" evidence="1">
    <location>
        <begin position="292"/>
        <end position="301"/>
    </location>
</feature>
<accession>A0A6P9FEU7</accession>
<evidence type="ECO:0000256" key="1">
    <source>
        <dbReference type="SAM" id="MobiDB-lite"/>
    </source>
</evidence>
<evidence type="ECO:0000313" key="2">
    <source>
        <dbReference type="Proteomes" id="UP000515165"/>
    </source>
</evidence>
<proteinExistence type="predicted"/>
<name>A0A6P9FEU7_ZALCA</name>
<gene>
    <name evidence="3" type="primary">LOC118356360</name>
</gene>
<feature type="region of interest" description="Disordered" evidence="1">
    <location>
        <begin position="679"/>
        <end position="704"/>
    </location>
</feature>
<evidence type="ECO:0000313" key="3">
    <source>
        <dbReference type="RefSeq" id="XP_035580323.1"/>
    </source>
</evidence>
<dbReference type="AlphaFoldDB" id="A0A6P9FEU7"/>
<dbReference type="GeneID" id="118356360"/>
<dbReference type="RefSeq" id="XP_035580323.1">
    <property type="nucleotide sequence ID" value="XM_035724430.1"/>
</dbReference>
<dbReference type="KEGG" id="zca:118356360"/>
<keyword evidence="2" id="KW-1185">Reference proteome</keyword>
<feature type="compositionally biased region" description="Basic and acidic residues" evidence="1">
    <location>
        <begin position="32"/>
        <end position="41"/>
    </location>
</feature>
<feature type="compositionally biased region" description="Low complexity" evidence="1">
    <location>
        <begin position="63"/>
        <end position="75"/>
    </location>
</feature>